<proteinExistence type="predicted"/>
<evidence type="ECO:0000313" key="2">
    <source>
        <dbReference type="EMBL" id="MBP2113739.1"/>
    </source>
</evidence>
<dbReference type="EMBL" id="JAGGLV010000013">
    <property type="protein sequence ID" value="MBP2113739.1"/>
    <property type="molecule type" value="Genomic_DNA"/>
</dbReference>
<organism evidence="2 3">
    <name type="scientific">Paenibacillus silagei</name>
    <dbReference type="NCBI Taxonomy" id="1670801"/>
    <lineage>
        <taxon>Bacteria</taxon>
        <taxon>Bacillati</taxon>
        <taxon>Bacillota</taxon>
        <taxon>Bacilli</taxon>
        <taxon>Bacillales</taxon>
        <taxon>Paenibacillaceae</taxon>
        <taxon>Paenibacillus</taxon>
    </lineage>
</organism>
<dbReference type="Gene3D" id="3.40.630.30">
    <property type="match status" value="1"/>
</dbReference>
<dbReference type="PROSITE" id="PS51186">
    <property type="entry name" value="GNAT"/>
    <property type="match status" value="1"/>
</dbReference>
<feature type="domain" description="N-acetyltransferase" evidence="1">
    <location>
        <begin position="8"/>
        <end position="167"/>
    </location>
</feature>
<evidence type="ECO:0000313" key="3">
    <source>
        <dbReference type="Proteomes" id="UP000773462"/>
    </source>
</evidence>
<sequence length="183" mass="20879">MEFETRRLIIREFTPEDIGQVHEYASDPAVVTHSIWGPNSLEDTGEYIRHTLTLQQEEPRQGFEYAVVLKENGLLIGGCGLHITGTGQGEIGYCYNRLYWGQGYATEAAAALLDLGFHKLELHRIYATCRPGNIGSARVMQKLGMTYEGHLRGHMYHKEKWMDSYQYSILEDEYRGLHPRAGL</sequence>
<protein>
    <submittedName>
        <fullName evidence="2">RimJ/RimL family protein N-acetyltransferase</fullName>
    </submittedName>
</protein>
<dbReference type="InterPro" id="IPR000182">
    <property type="entry name" value="GNAT_dom"/>
</dbReference>
<dbReference type="InterPro" id="IPR016181">
    <property type="entry name" value="Acyl_CoA_acyltransferase"/>
</dbReference>
<accession>A0ABS4NWE0</accession>
<dbReference type="PANTHER" id="PTHR43792">
    <property type="entry name" value="GNAT FAMILY, PUTATIVE (AFU_ORTHOLOGUE AFUA_3G00765)-RELATED-RELATED"/>
    <property type="match status" value="1"/>
</dbReference>
<dbReference type="Proteomes" id="UP000773462">
    <property type="component" value="Unassembled WGS sequence"/>
</dbReference>
<dbReference type="PANTHER" id="PTHR43792:SF1">
    <property type="entry name" value="N-ACETYLTRANSFERASE DOMAIN-CONTAINING PROTEIN"/>
    <property type="match status" value="1"/>
</dbReference>
<comment type="caution">
    <text evidence="2">The sequence shown here is derived from an EMBL/GenBank/DDBJ whole genome shotgun (WGS) entry which is preliminary data.</text>
</comment>
<reference evidence="2 3" key="1">
    <citation type="submission" date="2021-03" db="EMBL/GenBank/DDBJ databases">
        <title>Genomic Encyclopedia of Type Strains, Phase IV (KMG-IV): sequencing the most valuable type-strain genomes for metagenomic binning, comparative biology and taxonomic classification.</title>
        <authorList>
            <person name="Goeker M."/>
        </authorList>
    </citation>
    <scope>NUCLEOTIDE SEQUENCE [LARGE SCALE GENOMIC DNA]</scope>
    <source>
        <strain evidence="2 3">DSM 101953</strain>
    </source>
</reference>
<name>A0ABS4NWE0_9BACL</name>
<dbReference type="RefSeq" id="WP_209875922.1">
    <property type="nucleotide sequence ID" value="NZ_JAGGLV010000013.1"/>
</dbReference>
<keyword evidence="3" id="KW-1185">Reference proteome</keyword>
<dbReference type="SUPFAM" id="SSF55729">
    <property type="entry name" value="Acyl-CoA N-acyltransferases (Nat)"/>
    <property type="match status" value="1"/>
</dbReference>
<dbReference type="Pfam" id="PF13302">
    <property type="entry name" value="Acetyltransf_3"/>
    <property type="match status" value="1"/>
</dbReference>
<dbReference type="InterPro" id="IPR051531">
    <property type="entry name" value="N-acetyltransferase"/>
</dbReference>
<evidence type="ECO:0000259" key="1">
    <source>
        <dbReference type="PROSITE" id="PS51186"/>
    </source>
</evidence>
<gene>
    <name evidence="2" type="ORF">J2Z70_003900</name>
</gene>